<feature type="domain" description="F-box" evidence="2">
    <location>
        <begin position="2"/>
        <end position="51"/>
    </location>
</feature>
<dbReference type="PANTHER" id="PTHR32133:SF305">
    <property type="entry name" value="F-BOX DOMAIN-CONTAINING PROTEIN"/>
    <property type="match status" value="1"/>
</dbReference>
<reference evidence="3" key="1">
    <citation type="journal article" date="2017" name="Gigascience">
        <title>The first near-complete assembly of the hexaploid bread wheat genome, Triticum aestivum.</title>
        <authorList>
            <person name="Zimin A.V."/>
            <person name="Puiu D."/>
            <person name="Hall R."/>
            <person name="Kingan S."/>
            <person name="Clavijo B.J."/>
            <person name="Salzberg S.L."/>
        </authorList>
    </citation>
    <scope>NUCLEOTIDE SEQUENCE</scope>
    <source>
        <tissue evidence="3">Leaf</tissue>
    </source>
</reference>
<dbReference type="InterPro" id="IPR036047">
    <property type="entry name" value="F-box-like_dom_sf"/>
</dbReference>
<name>A0A9R1HP09_WHEAT</name>
<accession>A0A9R1HP09</accession>
<dbReference type="InterPro" id="IPR001810">
    <property type="entry name" value="F-box_dom"/>
</dbReference>
<gene>
    <name evidence="3" type="ORF">CFC21_074628</name>
</gene>
<feature type="non-terminal residue" evidence="3">
    <location>
        <position position="431"/>
    </location>
</feature>
<organism evidence="3">
    <name type="scientific">Triticum aestivum</name>
    <name type="common">Wheat</name>
    <dbReference type="NCBI Taxonomy" id="4565"/>
    <lineage>
        <taxon>Eukaryota</taxon>
        <taxon>Viridiplantae</taxon>
        <taxon>Streptophyta</taxon>
        <taxon>Embryophyta</taxon>
        <taxon>Tracheophyta</taxon>
        <taxon>Spermatophyta</taxon>
        <taxon>Magnoliopsida</taxon>
        <taxon>Liliopsida</taxon>
        <taxon>Poales</taxon>
        <taxon>Poaceae</taxon>
        <taxon>BOP clade</taxon>
        <taxon>Pooideae</taxon>
        <taxon>Triticodae</taxon>
        <taxon>Triticeae</taxon>
        <taxon>Triticinae</taxon>
        <taxon>Triticum</taxon>
    </lineage>
</organism>
<dbReference type="SUPFAM" id="SSF81383">
    <property type="entry name" value="F-box domain"/>
    <property type="match status" value="1"/>
</dbReference>
<dbReference type="Pfam" id="PF23635">
    <property type="entry name" value="Beta-prop_AT5G49610-like"/>
    <property type="match status" value="1"/>
</dbReference>
<dbReference type="Pfam" id="PF00646">
    <property type="entry name" value="F-box"/>
    <property type="match status" value="1"/>
</dbReference>
<feature type="region of interest" description="Disordered" evidence="1">
    <location>
        <begin position="375"/>
        <end position="395"/>
    </location>
</feature>
<dbReference type="InterPro" id="IPR056594">
    <property type="entry name" value="AT5G49610-like_b-prop"/>
</dbReference>
<comment type="caution">
    <text evidence="3">The sequence shown here is derived from an EMBL/GenBank/DDBJ whole genome shotgun (WGS) entry which is preliminary data.</text>
</comment>
<dbReference type="SMART" id="SM00256">
    <property type="entry name" value="FBOX"/>
    <property type="match status" value="1"/>
</dbReference>
<protein>
    <recommendedName>
        <fullName evidence="2">F-box domain-containing protein</fullName>
    </recommendedName>
</protein>
<dbReference type="PANTHER" id="PTHR32133">
    <property type="entry name" value="OS07G0120400 PROTEIN"/>
    <property type="match status" value="1"/>
</dbReference>
<feature type="compositionally biased region" description="Basic and acidic residues" evidence="1">
    <location>
        <begin position="375"/>
        <end position="384"/>
    </location>
</feature>
<dbReference type="EMBL" id="CM022224">
    <property type="protein sequence ID" value="KAF7068925.1"/>
    <property type="molecule type" value="Genomic_DNA"/>
</dbReference>
<dbReference type="Proteomes" id="UP000815260">
    <property type="component" value="Chromosome 5B"/>
</dbReference>
<dbReference type="AlphaFoldDB" id="A0A9R1HP09"/>
<evidence type="ECO:0000256" key="1">
    <source>
        <dbReference type="SAM" id="MobiDB-lite"/>
    </source>
</evidence>
<sequence>MAVESSTLPEELFEEILLRLPPDDPACLFRASLVCKAWGYAVSRPGFHRRLHELHQSPPVIGFLHDSDEEHIPDFIPTTASSFSLAASDRRLSRALDYRHRRALFLSDSEGQDTQELLMWEPVTSAQQHIPMPVAYNDIYANVVHTTAAVFCGVDGCDHRDCLGGHFRVLFVLSVEDEDSDDDEDAMWACVFSSETGTWGELTSLHHRWHMCFTFFSSVLVEWSQLYFMADDGFILEYDLARHNLTVFNPPNYLWNYGDDRYNIMLAEDGGLGVNEVMGSHLRLWAREVSDSTNARWVLSRVIYMVNLLPIGALVDAETRVQVLGFAEGANVILVTTVARLFTIELQSERTRKVCDDHGFANLIPIVSFYTPVPRGEHKDRSSKPSEAAGPRGALGEEKIVDQARQFINSGSNVTKDEDFVNSFECVSHAI</sequence>
<dbReference type="OrthoDB" id="586649at2759"/>
<proteinExistence type="predicted"/>
<evidence type="ECO:0000313" key="3">
    <source>
        <dbReference type="EMBL" id="KAF7068925.1"/>
    </source>
</evidence>
<reference evidence="3" key="2">
    <citation type="submission" date="2020-03" db="EMBL/GenBank/DDBJ databases">
        <title>The second near-complete assembly of the hexaploid bread wheat (Triticum aestivum) genome.</title>
        <authorList>
            <person name="Zimin A.V."/>
            <person name="Puiu D."/>
            <person name="Shumante A."/>
            <person name="Alonge M."/>
            <person name="Salzberg S.L."/>
        </authorList>
    </citation>
    <scope>NUCLEOTIDE SEQUENCE</scope>
    <source>
        <tissue evidence="3">Leaf</tissue>
    </source>
</reference>
<dbReference type="PROSITE" id="PS50181">
    <property type="entry name" value="FBOX"/>
    <property type="match status" value="1"/>
</dbReference>
<evidence type="ECO:0000259" key="2">
    <source>
        <dbReference type="PROSITE" id="PS50181"/>
    </source>
</evidence>
<dbReference type="Gene3D" id="1.20.1280.50">
    <property type="match status" value="1"/>
</dbReference>